<evidence type="ECO:0000313" key="1">
    <source>
        <dbReference type="EMBL" id="CAB4609402.1"/>
    </source>
</evidence>
<dbReference type="AlphaFoldDB" id="A0A6J6H6S4"/>
<sequence length="181" mass="20189">MITDTLDNRCGAAVSNTEALSDDSAQEHFALRCTVENNIASNDVLFSRERCALRWPHNDAAAREALTRVIVGIALKAKRDSLWQERTETLTSRSFECDRDRVVGKPFAAKATRQFSTEHRAHSAVDIPDRRSDLDSFTTIKRGCCLANQLVVEGHVETMILCRDASATGTFGEFGQVEDRR</sequence>
<reference evidence="1" key="1">
    <citation type="submission" date="2020-05" db="EMBL/GenBank/DDBJ databases">
        <authorList>
            <person name="Chiriac C."/>
            <person name="Salcher M."/>
            <person name="Ghai R."/>
            <person name="Kavagutti S V."/>
        </authorList>
    </citation>
    <scope>NUCLEOTIDE SEQUENCE</scope>
</reference>
<protein>
    <submittedName>
        <fullName evidence="1">Unannotated protein</fullName>
    </submittedName>
</protein>
<proteinExistence type="predicted"/>
<name>A0A6J6H6S4_9ZZZZ</name>
<accession>A0A6J6H6S4</accession>
<gene>
    <name evidence="1" type="ORF">UFOPK1827_01166</name>
</gene>
<dbReference type="EMBL" id="CAEZUO010000053">
    <property type="protein sequence ID" value="CAB4609402.1"/>
    <property type="molecule type" value="Genomic_DNA"/>
</dbReference>
<organism evidence="1">
    <name type="scientific">freshwater metagenome</name>
    <dbReference type="NCBI Taxonomy" id="449393"/>
    <lineage>
        <taxon>unclassified sequences</taxon>
        <taxon>metagenomes</taxon>
        <taxon>ecological metagenomes</taxon>
    </lineage>
</organism>